<protein>
    <submittedName>
        <fullName evidence="3">Dehydrogenase</fullName>
    </submittedName>
</protein>
<dbReference type="InterPro" id="IPR036291">
    <property type="entry name" value="NAD(P)-bd_dom_sf"/>
</dbReference>
<evidence type="ECO:0000313" key="4">
    <source>
        <dbReference type="Proteomes" id="UP001610446"/>
    </source>
</evidence>
<name>A0ABR4JBD9_9EURO</name>
<evidence type="ECO:0000256" key="2">
    <source>
        <dbReference type="ARBA" id="ARBA00023002"/>
    </source>
</evidence>
<dbReference type="Pfam" id="PF00106">
    <property type="entry name" value="adh_short"/>
    <property type="match status" value="1"/>
</dbReference>
<keyword evidence="2" id="KW-0560">Oxidoreductase</keyword>
<dbReference type="EMBL" id="JBFXLU010000181">
    <property type="protein sequence ID" value="KAL2836323.1"/>
    <property type="molecule type" value="Genomic_DNA"/>
</dbReference>
<dbReference type="Proteomes" id="UP001610446">
    <property type="component" value="Unassembled WGS sequence"/>
</dbReference>
<accession>A0ABR4JBD9</accession>
<comment type="caution">
    <text evidence="3">The sequence shown here is derived from an EMBL/GenBank/DDBJ whole genome shotgun (WGS) entry which is preliminary data.</text>
</comment>
<gene>
    <name evidence="3" type="ORF">BJY01DRAFT_59387</name>
</gene>
<dbReference type="InterPro" id="IPR002347">
    <property type="entry name" value="SDR_fam"/>
</dbReference>
<dbReference type="PANTHER" id="PTHR43157:SF31">
    <property type="entry name" value="PHOSPHATIDYLINOSITOL-GLYCAN BIOSYNTHESIS CLASS F PROTEIN"/>
    <property type="match status" value="1"/>
</dbReference>
<organism evidence="3 4">
    <name type="scientific">Aspergillus pseudoustus</name>
    <dbReference type="NCBI Taxonomy" id="1810923"/>
    <lineage>
        <taxon>Eukaryota</taxon>
        <taxon>Fungi</taxon>
        <taxon>Dikarya</taxon>
        <taxon>Ascomycota</taxon>
        <taxon>Pezizomycotina</taxon>
        <taxon>Eurotiomycetes</taxon>
        <taxon>Eurotiomycetidae</taxon>
        <taxon>Eurotiales</taxon>
        <taxon>Aspergillaceae</taxon>
        <taxon>Aspergillus</taxon>
        <taxon>Aspergillus subgen. Nidulantes</taxon>
    </lineage>
</organism>
<evidence type="ECO:0000313" key="3">
    <source>
        <dbReference type="EMBL" id="KAL2836323.1"/>
    </source>
</evidence>
<proteinExistence type="inferred from homology"/>
<sequence>MGGMLGFLYNQLTFTPKPLPESINLSGKTALITGGNIGLGLEAAKQLAERGLSRLILGVRTISKGEAARDEIQRQSPDCEVVVWPLDMESFESIKAFGERVRKLERLDIVILSAGIKALEYKRAPTGHEAHIQVNHLATSLLSLLVLPTLRKTASTHSKNNKPTRLTIVTSEVHFWSRFPDQHAPQILLELDEPSSFGAGMERYNTSKLLNILWVRELSNRVAGRENDNGHGSILINGVNPGLCASELHRSHTTPGVQVFNKVFAWTPRQGGSCLVDAAVVQMEQGGYVSEQVGKRPSPFVLSEQGGRVQKKLWEETMGILSEVVPGIDLLSGL</sequence>
<dbReference type="PRINTS" id="PR00081">
    <property type="entry name" value="GDHRDH"/>
</dbReference>
<dbReference type="PANTHER" id="PTHR43157">
    <property type="entry name" value="PHOSPHATIDYLINOSITOL-GLYCAN BIOSYNTHESIS CLASS F PROTEIN-RELATED"/>
    <property type="match status" value="1"/>
</dbReference>
<keyword evidence="4" id="KW-1185">Reference proteome</keyword>
<reference evidence="3 4" key="1">
    <citation type="submission" date="2024-07" db="EMBL/GenBank/DDBJ databases">
        <title>Section-level genome sequencing and comparative genomics of Aspergillus sections Usti and Cavernicolus.</title>
        <authorList>
            <consortium name="Lawrence Berkeley National Laboratory"/>
            <person name="Nybo J.L."/>
            <person name="Vesth T.C."/>
            <person name="Theobald S."/>
            <person name="Frisvad J.C."/>
            <person name="Larsen T.O."/>
            <person name="Kjaerboelling I."/>
            <person name="Rothschild-Mancinelli K."/>
            <person name="Lyhne E.K."/>
            <person name="Kogle M.E."/>
            <person name="Barry K."/>
            <person name="Clum A."/>
            <person name="Na H."/>
            <person name="Ledsgaard L."/>
            <person name="Lin J."/>
            <person name="Lipzen A."/>
            <person name="Kuo A."/>
            <person name="Riley R."/>
            <person name="Mondo S."/>
            <person name="Labutti K."/>
            <person name="Haridas S."/>
            <person name="Pangalinan J."/>
            <person name="Salamov A.A."/>
            <person name="Simmons B.A."/>
            <person name="Magnuson J.K."/>
            <person name="Chen J."/>
            <person name="Drula E."/>
            <person name="Henrissat B."/>
            <person name="Wiebenga A."/>
            <person name="Lubbers R.J."/>
            <person name="Gomes A.C."/>
            <person name="Makela M.R."/>
            <person name="Stajich J."/>
            <person name="Grigoriev I.V."/>
            <person name="Mortensen U.H."/>
            <person name="De Vries R.P."/>
            <person name="Baker S.E."/>
            <person name="Andersen M.R."/>
        </authorList>
    </citation>
    <scope>NUCLEOTIDE SEQUENCE [LARGE SCALE GENOMIC DNA]</scope>
    <source>
        <strain evidence="3 4">CBS 123904</strain>
    </source>
</reference>
<comment type="similarity">
    <text evidence="1">Belongs to the short-chain dehydrogenases/reductases (SDR) family.</text>
</comment>
<dbReference type="SUPFAM" id="SSF51735">
    <property type="entry name" value="NAD(P)-binding Rossmann-fold domains"/>
    <property type="match status" value="1"/>
</dbReference>
<dbReference type="Gene3D" id="3.40.50.720">
    <property type="entry name" value="NAD(P)-binding Rossmann-like Domain"/>
    <property type="match status" value="1"/>
</dbReference>
<evidence type="ECO:0000256" key="1">
    <source>
        <dbReference type="ARBA" id="ARBA00006484"/>
    </source>
</evidence>